<dbReference type="SMART" id="SM00320">
    <property type="entry name" value="WD40"/>
    <property type="match status" value="2"/>
</dbReference>
<dbReference type="PANTHER" id="PTHR44329">
    <property type="entry name" value="SERINE/THREONINE-PROTEIN KINASE TNNI3K-RELATED"/>
    <property type="match status" value="1"/>
</dbReference>
<feature type="binding site" evidence="5">
    <location>
        <position position="294"/>
    </location>
    <ligand>
        <name>ATP</name>
        <dbReference type="ChEBI" id="CHEBI:30616"/>
    </ligand>
</feature>
<keyword evidence="8" id="KW-1185">Reference proteome</keyword>
<keyword evidence="3 5" id="KW-0067">ATP-binding</keyword>
<dbReference type="SUPFAM" id="SSF56112">
    <property type="entry name" value="Protein kinase-like (PK-like)"/>
    <property type="match status" value="1"/>
</dbReference>
<evidence type="ECO:0000313" key="8">
    <source>
        <dbReference type="Proteomes" id="UP000807306"/>
    </source>
</evidence>
<name>A0A9P6EM34_9AGAR</name>
<evidence type="ECO:0000256" key="2">
    <source>
        <dbReference type="ARBA" id="ARBA00022741"/>
    </source>
</evidence>
<dbReference type="EMBL" id="MU157835">
    <property type="protein sequence ID" value="KAF9531419.1"/>
    <property type="molecule type" value="Genomic_DNA"/>
</dbReference>
<dbReference type="InterPro" id="IPR008271">
    <property type="entry name" value="Ser/Thr_kinase_AS"/>
</dbReference>
<dbReference type="OrthoDB" id="10261027at2759"/>
<keyword evidence="1" id="KW-0723">Serine/threonine-protein kinase</keyword>
<dbReference type="InterPro" id="IPR036322">
    <property type="entry name" value="WD40_repeat_dom_sf"/>
</dbReference>
<dbReference type="InterPro" id="IPR001680">
    <property type="entry name" value="WD40_rpt"/>
</dbReference>
<dbReference type="Gene3D" id="2.130.10.10">
    <property type="entry name" value="YVTN repeat-like/Quinoprotein amine dehydrogenase"/>
    <property type="match status" value="2"/>
</dbReference>
<dbReference type="Gene3D" id="1.10.510.10">
    <property type="entry name" value="Transferase(Phosphotransferase) domain 1"/>
    <property type="match status" value="1"/>
</dbReference>
<protein>
    <recommendedName>
        <fullName evidence="6">Protein kinase domain-containing protein</fullName>
    </recommendedName>
</protein>
<dbReference type="InterPro" id="IPR000719">
    <property type="entry name" value="Prot_kinase_dom"/>
</dbReference>
<accession>A0A9P6EM34</accession>
<gene>
    <name evidence="7" type="ORF">CPB83DRAFT_848994</name>
</gene>
<evidence type="ECO:0000256" key="1">
    <source>
        <dbReference type="ARBA" id="ARBA00022527"/>
    </source>
</evidence>
<reference evidence="7" key="1">
    <citation type="submission" date="2020-11" db="EMBL/GenBank/DDBJ databases">
        <authorList>
            <consortium name="DOE Joint Genome Institute"/>
            <person name="Ahrendt S."/>
            <person name="Riley R."/>
            <person name="Andreopoulos W."/>
            <person name="Labutti K."/>
            <person name="Pangilinan J."/>
            <person name="Ruiz-Duenas F.J."/>
            <person name="Barrasa J.M."/>
            <person name="Sanchez-Garcia M."/>
            <person name="Camarero S."/>
            <person name="Miyauchi S."/>
            <person name="Serrano A."/>
            <person name="Linde D."/>
            <person name="Babiker R."/>
            <person name="Drula E."/>
            <person name="Ayuso-Fernandez I."/>
            <person name="Pacheco R."/>
            <person name="Padilla G."/>
            <person name="Ferreira P."/>
            <person name="Barriuso J."/>
            <person name="Kellner H."/>
            <person name="Castanera R."/>
            <person name="Alfaro M."/>
            <person name="Ramirez L."/>
            <person name="Pisabarro A.G."/>
            <person name="Kuo A."/>
            <person name="Tritt A."/>
            <person name="Lipzen A."/>
            <person name="He G."/>
            <person name="Yan M."/>
            <person name="Ng V."/>
            <person name="Cullen D."/>
            <person name="Martin F."/>
            <person name="Rosso M.-N."/>
            <person name="Henrissat B."/>
            <person name="Hibbett D."/>
            <person name="Martinez A.T."/>
            <person name="Grigoriev I.V."/>
        </authorList>
    </citation>
    <scope>NUCLEOTIDE SEQUENCE</scope>
    <source>
        <strain evidence="7">CBS 506.95</strain>
    </source>
</reference>
<evidence type="ECO:0000256" key="4">
    <source>
        <dbReference type="PROSITE-ProRule" id="PRU00221"/>
    </source>
</evidence>
<dbReference type="InterPro" id="IPR011009">
    <property type="entry name" value="Kinase-like_dom_sf"/>
</dbReference>
<evidence type="ECO:0000313" key="7">
    <source>
        <dbReference type="EMBL" id="KAF9531419.1"/>
    </source>
</evidence>
<keyword evidence="2 5" id="KW-0547">Nucleotide-binding</keyword>
<evidence type="ECO:0000259" key="6">
    <source>
        <dbReference type="PROSITE" id="PS50011"/>
    </source>
</evidence>
<dbReference type="PROSITE" id="PS00108">
    <property type="entry name" value="PROTEIN_KINASE_ST"/>
    <property type="match status" value="1"/>
</dbReference>
<dbReference type="PROSITE" id="PS50011">
    <property type="entry name" value="PROTEIN_KINASE_DOM"/>
    <property type="match status" value="1"/>
</dbReference>
<organism evidence="7 8">
    <name type="scientific">Crepidotus variabilis</name>
    <dbReference type="NCBI Taxonomy" id="179855"/>
    <lineage>
        <taxon>Eukaryota</taxon>
        <taxon>Fungi</taxon>
        <taxon>Dikarya</taxon>
        <taxon>Basidiomycota</taxon>
        <taxon>Agaricomycotina</taxon>
        <taxon>Agaricomycetes</taxon>
        <taxon>Agaricomycetidae</taxon>
        <taxon>Agaricales</taxon>
        <taxon>Agaricineae</taxon>
        <taxon>Crepidotaceae</taxon>
        <taxon>Crepidotus</taxon>
    </lineage>
</organism>
<keyword evidence="4" id="KW-0853">WD repeat</keyword>
<feature type="domain" description="Protein kinase" evidence="6">
    <location>
        <begin position="267"/>
        <end position="536"/>
    </location>
</feature>
<dbReference type="AlphaFoldDB" id="A0A9P6EM34"/>
<dbReference type="SMART" id="SM00220">
    <property type="entry name" value="S_TKc"/>
    <property type="match status" value="1"/>
</dbReference>
<dbReference type="InterPro" id="IPR017441">
    <property type="entry name" value="Protein_kinase_ATP_BS"/>
</dbReference>
<dbReference type="PROSITE" id="PS00107">
    <property type="entry name" value="PROTEIN_KINASE_ATP"/>
    <property type="match status" value="1"/>
</dbReference>
<evidence type="ECO:0000256" key="3">
    <source>
        <dbReference type="ARBA" id="ARBA00022840"/>
    </source>
</evidence>
<dbReference type="InterPro" id="IPR001245">
    <property type="entry name" value="Ser-Thr/Tyr_kinase_cat_dom"/>
</dbReference>
<dbReference type="InterPro" id="IPR051681">
    <property type="entry name" value="Ser/Thr_Kinases-Pseudokinases"/>
</dbReference>
<evidence type="ECO:0000256" key="5">
    <source>
        <dbReference type="PROSITE-ProRule" id="PRU10141"/>
    </source>
</evidence>
<dbReference type="PROSITE" id="PS50082">
    <property type="entry name" value="WD_REPEATS_2"/>
    <property type="match status" value="1"/>
</dbReference>
<proteinExistence type="predicted"/>
<feature type="repeat" description="WD" evidence="4">
    <location>
        <begin position="659"/>
        <end position="700"/>
    </location>
</feature>
<dbReference type="Proteomes" id="UP000807306">
    <property type="component" value="Unassembled WGS sequence"/>
</dbReference>
<keyword evidence="1" id="KW-0808">Transferase</keyword>
<dbReference type="SUPFAM" id="SSF50978">
    <property type="entry name" value="WD40 repeat-like"/>
    <property type="match status" value="1"/>
</dbReference>
<sequence>MSIPAFAVSIAHQSTDVGSKEGKEKEASGIERCLNYQNVLSAENLHTNSLNRPLSIFKSVWASTTQIAKPKTHLIVLCECLAQLLISLLEEPPEPQEEEDGEATHMAPYWDEALGHFTTLLTDVSVFAQTRSSYNFVRTIFLLENTTRLIGAYFERWQTAVDLFQLSEKIDTENLWKNNILKAHREDALRISSGLNELATRQDLLRKMLALNENSPHALMAAFQQRINNNIAKASEKAFYELGLRYLVNSTGKEPRMYPWTITSFDVEIKGQIGSGGFGIVCEGKWKDIRVAVKILHTENHVAPQIETIRREIETWSNLRHANIIEFLGANILDDKPFFVMPLLVNGNAKDYVRNNPNFPRIHIIHHVALGLSYLHAQLIVHGDLKAANVLLDDNLNAVLCDFGLSRLKSDVNTRTADSSPVFMGSQNWMAPELFRGGSLRFSCDIYSFGMTVYEIYTSEIPLGTVPTMEALRRLVVDEHVRPEQPEAHEAPQLTKKIWTLAKQCWHKDPESRPTAAAVCKILDKVDDAVIPQPTIMPEKSAELYHVKQKNVGAHLRGVSEPTEGPQRPVTRRPSFFERLIRRRTASEPSSDTIPPVPRTIASRKAYAPQNTIPEEEEKILPRSKSFFWIRLSLKENTPSDISELPPLIFATPSSRCMSLDHGKIITVISLSEGGRYLAVGLEVNHVEIWDLNTGRPHRPSQVLSNGRPILQPSEINITRMHFEPIISLDFRDTVSGRFMVAATASEIRVRECQDMRRTKAKEREVNRPEAADILAVRFEGGQYCDRVAIIDVAHALKVRPKFEEVVKPQTKAKPILRLMGITEADRTCFLWPRKGDYIFVGIKGGDILVYNSSNGQEAFKALTYGEVPGGRTTSGTGRNRFNAWGKVDIQDGVGQPLRVDEEAPQGPAECRFFAYHHEAKKLAVCYSSGEIRIWDLQPRHYQVLRRPQKVLEIDTFLFPVAFSPLPKESLVVYPSLIADQTLVFQDFNTGQLLGEAHLPEAPWNRICEIVISPDKKRKVIVAFEKYTSIKVWCWD</sequence>
<dbReference type="GO" id="GO:0004674">
    <property type="term" value="F:protein serine/threonine kinase activity"/>
    <property type="evidence" value="ECO:0007669"/>
    <property type="project" value="UniProtKB-KW"/>
</dbReference>
<dbReference type="Pfam" id="PF07714">
    <property type="entry name" value="PK_Tyr_Ser-Thr"/>
    <property type="match status" value="1"/>
</dbReference>
<comment type="caution">
    <text evidence="7">The sequence shown here is derived from an EMBL/GenBank/DDBJ whole genome shotgun (WGS) entry which is preliminary data.</text>
</comment>
<dbReference type="InterPro" id="IPR015943">
    <property type="entry name" value="WD40/YVTN_repeat-like_dom_sf"/>
</dbReference>
<keyword evidence="1" id="KW-0418">Kinase</keyword>
<dbReference type="GO" id="GO:0005524">
    <property type="term" value="F:ATP binding"/>
    <property type="evidence" value="ECO:0007669"/>
    <property type="project" value="UniProtKB-UniRule"/>
</dbReference>